<evidence type="ECO:0000313" key="1">
    <source>
        <dbReference type="EMBL" id="KAK7856097.1"/>
    </source>
</evidence>
<keyword evidence="2" id="KW-1185">Reference proteome</keyword>
<comment type="caution">
    <text evidence="1">The sequence shown here is derived from an EMBL/GenBank/DDBJ whole genome shotgun (WGS) entry which is preliminary data.</text>
</comment>
<accession>A0AAW0LWQ3</accession>
<dbReference type="AlphaFoldDB" id="A0AAW0LWQ3"/>
<reference evidence="1 2" key="1">
    <citation type="journal article" date="2018" name="Sci. Data">
        <title>The draft genome sequence of cork oak.</title>
        <authorList>
            <person name="Ramos A.M."/>
            <person name="Usie A."/>
            <person name="Barbosa P."/>
            <person name="Barros P.M."/>
            <person name="Capote T."/>
            <person name="Chaves I."/>
            <person name="Simoes F."/>
            <person name="Abreu I."/>
            <person name="Carrasquinho I."/>
            <person name="Faro C."/>
            <person name="Guimaraes J.B."/>
            <person name="Mendonca D."/>
            <person name="Nobrega F."/>
            <person name="Rodrigues L."/>
            <person name="Saibo N.J.M."/>
            <person name="Varela M.C."/>
            <person name="Egas C."/>
            <person name="Matos J."/>
            <person name="Miguel C.M."/>
            <person name="Oliveira M.M."/>
            <person name="Ricardo C.P."/>
            <person name="Goncalves S."/>
        </authorList>
    </citation>
    <scope>NUCLEOTIDE SEQUENCE [LARGE SCALE GENOMIC DNA]</scope>
    <source>
        <strain evidence="2">cv. HL8</strain>
    </source>
</reference>
<name>A0AAW0LWQ3_QUESU</name>
<dbReference type="Proteomes" id="UP000237347">
    <property type="component" value="Unassembled WGS sequence"/>
</dbReference>
<gene>
    <name evidence="1" type="ORF">CFP56_024946</name>
</gene>
<evidence type="ECO:0000313" key="2">
    <source>
        <dbReference type="Proteomes" id="UP000237347"/>
    </source>
</evidence>
<organism evidence="1 2">
    <name type="scientific">Quercus suber</name>
    <name type="common">Cork oak</name>
    <dbReference type="NCBI Taxonomy" id="58331"/>
    <lineage>
        <taxon>Eukaryota</taxon>
        <taxon>Viridiplantae</taxon>
        <taxon>Streptophyta</taxon>
        <taxon>Embryophyta</taxon>
        <taxon>Tracheophyta</taxon>
        <taxon>Spermatophyta</taxon>
        <taxon>Magnoliopsida</taxon>
        <taxon>eudicotyledons</taxon>
        <taxon>Gunneridae</taxon>
        <taxon>Pentapetalae</taxon>
        <taxon>rosids</taxon>
        <taxon>fabids</taxon>
        <taxon>Fagales</taxon>
        <taxon>Fagaceae</taxon>
        <taxon>Quercus</taxon>
    </lineage>
</organism>
<protein>
    <submittedName>
        <fullName evidence="1">Uncharacterized protein</fullName>
    </submittedName>
</protein>
<dbReference type="EMBL" id="PKMF04000039">
    <property type="protein sequence ID" value="KAK7856097.1"/>
    <property type="molecule type" value="Genomic_DNA"/>
</dbReference>
<proteinExistence type="predicted"/>
<sequence length="117" mass="13604">MHLLPELQVGKLSRNQIPPQSFRNPNQVKIIEILLALRFNKQQEIYAFKFSIENQDLDIPYKFYRVASGDPALVKKTGNRQQHMDIGLTDLFSILEQLACDKTPRYSFELPGYGRIH</sequence>